<evidence type="ECO:0000313" key="1">
    <source>
        <dbReference type="EMBL" id="SFF11263.1"/>
    </source>
</evidence>
<dbReference type="AlphaFoldDB" id="A0A1I2G2E3"/>
<dbReference type="PANTHER" id="PTHR35984">
    <property type="entry name" value="PERIPLASMIC SERINE PROTEASE"/>
    <property type="match status" value="1"/>
</dbReference>
<gene>
    <name evidence="1" type="ORF">SAMN02745121_07004</name>
</gene>
<reference evidence="2" key="1">
    <citation type="submission" date="2016-10" db="EMBL/GenBank/DDBJ databases">
        <authorList>
            <person name="Varghese N."/>
            <person name="Submissions S."/>
        </authorList>
    </citation>
    <scope>NUCLEOTIDE SEQUENCE [LARGE SCALE GENOMIC DNA]</scope>
    <source>
        <strain evidence="2">ATCC 25963</strain>
    </source>
</reference>
<dbReference type="GO" id="GO:0016020">
    <property type="term" value="C:membrane"/>
    <property type="evidence" value="ECO:0007669"/>
    <property type="project" value="InterPro"/>
</dbReference>
<proteinExistence type="predicted"/>
<evidence type="ECO:0000313" key="2">
    <source>
        <dbReference type="Proteomes" id="UP000199400"/>
    </source>
</evidence>
<dbReference type="RefSeq" id="WP_100793377.1">
    <property type="nucleotide sequence ID" value="NZ_FOMX01000029.1"/>
</dbReference>
<dbReference type="Proteomes" id="UP000199400">
    <property type="component" value="Unassembled WGS sequence"/>
</dbReference>
<dbReference type="SUPFAM" id="SSF52096">
    <property type="entry name" value="ClpP/crotonase"/>
    <property type="match status" value="1"/>
</dbReference>
<dbReference type="InterPro" id="IPR002825">
    <property type="entry name" value="Pept_S49_ser-pept_pro"/>
</dbReference>
<dbReference type="STRING" id="54.SAMN02745121_07004"/>
<keyword evidence="2" id="KW-1185">Reference proteome</keyword>
<sequence>MNRAIIVTALITGSALAGAGYLMRSRPRQRALPTSIIPIITPVIDFGVAEDVLAVMDQLRGDEVTLLLHTAGGFVTSCVMIANALREFERSTAIVPYMALSGGTLIALNARQLQMGRSASLSAVDPIVGGQRARHVPEDPSPNGAHALAREYELAIGRYVHDTLSARMPGASKTKIERALDMFMGEDAPHEWPIRRPEVEALGLQVGPAARSWGEVVDAYRKRWW</sequence>
<dbReference type="PANTHER" id="PTHR35984:SF1">
    <property type="entry name" value="PERIPLASMIC SERINE PROTEASE"/>
    <property type="match status" value="1"/>
</dbReference>
<protein>
    <submittedName>
        <fullName evidence="1">Serine dehydrogenase proteinase</fullName>
    </submittedName>
</protein>
<dbReference type="Gene3D" id="3.90.226.10">
    <property type="entry name" value="2-enoyl-CoA Hydratase, Chain A, domain 1"/>
    <property type="match status" value="1"/>
</dbReference>
<organism evidence="1 2">
    <name type="scientific">Nannocystis exedens</name>
    <dbReference type="NCBI Taxonomy" id="54"/>
    <lineage>
        <taxon>Bacteria</taxon>
        <taxon>Pseudomonadati</taxon>
        <taxon>Myxococcota</taxon>
        <taxon>Polyangia</taxon>
        <taxon>Nannocystales</taxon>
        <taxon>Nannocystaceae</taxon>
        <taxon>Nannocystis</taxon>
    </lineage>
</organism>
<name>A0A1I2G2E3_9BACT</name>
<accession>A0A1I2G2E3</accession>
<dbReference type="Pfam" id="PF01972">
    <property type="entry name" value="SDH_protease"/>
    <property type="match status" value="1"/>
</dbReference>
<dbReference type="EMBL" id="FOMX01000029">
    <property type="protein sequence ID" value="SFF11263.1"/>
    <property type="molecule type" value="Genomic_DNA"/>
</dbReference>
<dbReference type="InterPro" id="IPR029045">
    <property type="entry name" value="ClpP/crotonase-like_dom_sf"/>
</dbReference>